<gene>
    <name evidence="7" type="ORF">LKD48_10090</name>
</gene>
<sequence>MRFIHIADLHLGSSPEAEFLWGKNRAEEIWDSFAAVIDACNEKEIDLLLIAGDLFDRPPVWADLDRAAKLFARLTATEVVMIAGASDYITEDSPWKTYPWQSWVHMLSDKHCMNVQLGNINTSVHGCSYYAPTEGKPYLEDARPDKESEYQILLGYTGDDNHMPADLSELSEKGFDYIALGYEHKASVMQSMHMAYAGSLEPLSVQETGKHGFILGEINEDSTTIRFVPFACREYINIKVRLSSDITEDELEEKLTVAINQYGRDNIFTISLEGRYQPKEPYDRARLLALGNVADVKDGTMPDYNLVALLDEHKDDMIGMYLEEFLKEPAGTREQKALYCGLEALLNAVQKTQ</sequence>
<evidence type="ECO:0000256" key="4">
    <source>
        <dbReference type="ARBA" id="ARBA00022801"/>
    </source>
</evidence>
<dbReference type="InterPro" id="IPR029052">
    <property type="entry name" value="Metallo-depent_PP-like"/>
</dbReference>
<name>A0AAE3JBZ8_9FIRM</name>
<evidence type="ECO:0000256" key="1">
    <source>
        <dbReference type="ARBA" id="ARBA00010555"/>
    </source>
</evidence>
<reference evidence="7 8" key="1">
    <citation type="submission" date="2021-10" db="EMBL/GenBank/DDBJ databases">
        <title>Anaerobic single-cell dispensing facilitates the cultivation of human gut bacteria.</title>
        <authorList>
            <person name="Afrizal A."/>
        </authorList>
    </citation>
    <scope>NUCLEOTIDE SEQUENCE [LARGE SCALE GENOMIC DNA]</scope>
    <source>
        <strain evidence="7 8">CLA-AA-H224</strain>
    </source>
</reference>
<dbReference type="CDD" id="cd00840">
    <property type="entry name" value="MPP_Mre11_N"/>
    <property type="match status" value="1"/>
</dbReference>
<protein>
    <recommendedName>
        <fullName evidence="2">Nuclease SbcCD subunit D</fullName>
    </recommendedName>
</protein>
<evidence type="ECO:0000313" key="7">
    <source>
        <dbReference type="EMBL" id="MCC2221980.1"/>
    </source>
</evidence>
<evidence type="ECO:0000256" key="5">
    <source>
        <dbReference type="ARBA" id="ARBA00022839"/>
    </source>
</evidence>
<dbReference type="SUPFAM" id="SSF56300">
    <property type="entry name" value="Metallo-dependent phosphatases"/>
    <property type="match status" value="1"/>
</dbReference>
<dbReference type="InterPro" id="IPR004843">
    <property type="entry name" value="Calcineurin-like_PHP"/>
</dbReference>
<dbReference type="PANTHER" id="PTHR30337">
    <property type="entry name" value="COMPONENT OF ATP-DEPENDENT DSDNA EXONUCLEASE"/>
    <property type="match status" value="1"/>
</dbReference>
<keyword evidence="5 7" id="KW-0269">Exonuclease</keyword>
<keyword evidence="3" id="KW-0540">Nuclease</keyword>
<dbReference type="RefSeq" id="WP_308731943.1">
    <property type="nucleotide sequence ID" value="NZ_JAJEQN010000024.1"/>
</dbReference>
<dbReference type="Pfam" id="PF00149">
    <property type="entry name" value="Metallophos"/>
    <property type="match status" value="1"/>
</dbReference>
<organism evidence="7 8">
    <name type="scientific">Anthropogastromicrobium aceti</name>
    <dbReference type="NCBI Taxonomy" id="2981768"/>
    <lineage>
        <taxon>Bacteria</taxon>
        <taxon>Bacillati</taxon>
        <taxon>Bacillota</taxon>
        <taxon>Clostridia</taxon>
        <taxon>Lachnospirales</taxon>
        <taxon>Lachnospiraceae</taxon>
        <taxon>Anthropogastromicrobium</taxon>
    </lineage>
</organism>
<dbReference type="InterPro" id="IPR050535">
    <property type="entry name" value="DNA_Repair-Maintenance_Comp"/>
</dbReference>
<evidence type="ECO:0000256" key="2">
    <source>
        <dbReference type="ARBA" id="ARBA00013365"/>
    </source>
</evidence>
<dbReference type="PANTHER" id="PTHR30337:SF0">
    <property type="entry name" value="NUCLEASE SBCCD SUBUNIT D"/>
    <property type="match status" value="1"/>
</dbReference>
<evidence type="ECO:0000313" key="8">
    <source>
        <dbReference type="Proteomes" id="UP001198200"/>
    </source>
</evidence>
<keyword evidence="8" id="KW-1185">Reference proteome</keyword>
<evidence type="ECO:0000256" key="3">
    <source>
        <dbReference type="ARBA" id="ARBA00022722"/>
    </source>
</evidence>
<keyword evidence="4" id="KW-0378">Hydrolase</keyword>
<dbReference type="Proteomes" id="UP001198200">
    <property type="component" value="Unassembled WGS sequence"/>
</dbReference>
<dbReference type="InterPro" id="IPR041796">
    <property type="entry name" value="Mre11_N"/>
</dbReference>
<dbReference type="Gene3D" id="3.60.21.10">
    <property type="match status" value="1"/>
</dbReference>
<dbReference type="GO" id="GO:0004527">
    <property type="term" value="F:exonuclease activity"/>
    <property type="evidence" value="ECO:0007669"/>
    <property type="project" value="UniProtKB-KW"/>
</dbReference>
<feature type="domain" description="Calcineurin-like phosphoesterase" evidence="6">
    <location>
        <begin position="1"/>
        <end position="184"/>
    </location>
</feature>
<dbReference type="EMBL" id="JAJEQN010000024">
    <property type="protein sequence ID" value="MCC2221980.1"/>
    <property type="molecule type" value="Genomic_DNA"/>
</dbReference>
<comment type="similarity">
    <text evidence="1">Belongs to the SbcD family.</text>
</comment>
<accession>A0AAE3JBZ8</accession>
<evidence type="ECO:0000259" key="6">
    <source>
        <dbReference type="Pfam" id="PF00149"/>
    </source>
</evidence>
<comment type="caution">
    <text evidence="7">The sequence shown here is derived from an EMBL/GenBank/DDBJ whole genome shotgun (WGS) entry which is preliminary data.</text>
</comment>
<proteinExistence type="inferred from homology"/>
<dbReference type="AlphaFoldDB" id="A0AAE3JBZ8"/>